<keyword evidence="2" id="KW-1185">Reference proteome</keyword>
<gene>
    <name evidence="1" type="ORF">F1D05_09985</name>
</gene>
<proteinExistence type="predicted"/>
<sequence>MSTNTVTTTANRTAAGLIALLLPVSLDGETWHKVAFEGESASYVDRQAASYVVTHRDRINIGIDENTDWAAFPTTFNALCVSTPVYAVEYQEA</sequence>
<dbReference type="EMBL" id="CP043661">
    <property type="protein sequence ID" value="QNE18161.1"/>
    <property type="molecule type" value="Genomic_DNA"/>
</dbReference>
<evidence type="ECO:0000313" key="1">
    <source>
        <dbReference type="EMBL" id="QNE18161.1"/>
    </source>
</evidence>
<reference evidence="1 2" key="2">
    <citation type="journal article" date="2020" name="Microbiol. Resour. Announc.">
        <title>Antarctic desert soil bacteria exhibit high novel natural product potential, evaluated through long-read genome sequencing and comparative genomics.</title>
        <authorList>
            <person name="Benaud N."/>
            <person name="Edwards R.J."/>
            <person name="Amos T.G."/>
            <person name="D'Agostino P.M."/>
            <person name="Gutierrez-Chavez C."/>
            <person name="Montgomery K."/>
            <person name="Nicetic I."/>
            <person name="Ferrari B.C."/>
        </authorList>
    </citation>
    <scope>NUCLEOTIDE SEQUENCE [LARGE SCALE GENOMIC DNA]</scope>
    <source>
        <strain evidence="1 2">SPB151</strain>
    </source>
</reference>
<dbReference type="RefSeq" id="WP_185447093.1">
    <property type="nucleotide sequence ID" value="NZ_CP043661.1"/>
</dbReference>
<dbReference type="KEGG" id="kqi:F1D05_09985"/>
<evidence type="ECO:0000313" key="2">
    <source>
        <dbReference type="Proteomes" id="UP000515563"/>
    </source>
</evidence>
<organism evidence="1 2">
    <name type="scientific">Kribbella qitaiheensis</name>
    <dbReference type="NCBI Taxonomy" id="1544730"/>
    <lineage>
        <taxon>Bacteria</taxon>
        <taxon>Bacillati</taxon>
        <taxon>Actinomycetota</taxon>
        <taxon>Actinomycetes</taxon>
        <taxon>Propionibacteriales</taxon>
        <taxon>Kribbellaceae</taxon>
        <taxon>Kribbella</taxon>
    </lineage>
</organism>
<dbReference type="AlphaFoldDB" id="A0A7G6WVZ6"/>
<protein>
    <submittedName>
        <fullName evidence="1">Uncharacterized protein</fullName>
    </submittedName>
</protein>
<name>A0A7G6WVZ6_9ACTN</name>
<accession>A0A7G6WVZ6</accession>
<reference evidence="2" key="1">
    <citation type="submission" date="2019-09" db="EMBL/GenBank/DDBJ databases">
        <title>Antimicrobial potential of Antarctic Bacteria.</title>
        <authorList>
            <person name="Benaud N."/>
            <person name="Edwards R.J."/>
            <person name="Ferrari B.C."/>
        </authorList>
    </citation>
    <scope>NUCLEOTIDE SEQUENCE [LARGE SCALE GENOMIC DNA]</scope>
    <source>
        <strain evidence="2">SPB151</strain>
    </source>
</reference>
<dbReference type="Proteomes" id="UP000515563">
    <property type="component" value="Chromosome"/>
</dbReference>